<protein>
    <submittedName>
        <fullName evidence="1">Uncharacterized protein</fullName>
    </submittedName>
</protein>
<dbReference type="EMBL" id="MT143312">
    <property type="protein sequence ID" value="QJA95411.1"/>
    <property type="molecule type" value="Genomic_DNA"/>
</dbReference>
<evidence type="ECO:0000313" key="1">
    <source>
        <dbReference type="EMBL" id="QJA95411.1"/>
    </source>
</evidence>
<name>A0A6M3LR20_9ZZZZ</name>
<dbReference type="AlphaFoldDB" id="A0A6M3LR20"/>
<sequence length="154" mass="17292">MVEKKNADYSASAVNLTNHPVVMDLETKYRGELKAIEDLNQRISNAIPQALKDQAIALEKGHQETDKTLRKAIDEYGSYQHVEYGFYAVKQRRESIIYKPELVRQYAPSKVASFVLIESVDSKALDALVKAGQIAPDVARQCGEAKESFAYIIK</sequence>
<gene>
    <name evidence="1" type="ORF">MM415B05402_0005</name>
</gene>
<reference evidence="1" key="1">
    <citation type="submission" date="2020-03" db="EMBL/GenBank/DDBJ databases">
        <title>The deep terrestrial virosphere.</title>
        <authorList>
            <person name="Holmfeldt K."/>
            <person name="Nilsson E."/>
            <person name="Simone D."/>
            <person name="Lopez-Fernandez M."/>
            <person name="Wu X."/>
            <person name="de Brujin I."/>
            <person name="Lundin D."/>
            <person name="Andersson A."/>
            <person name="Bertilsson S."/>
            <person name="Dopson M."/>
        </authorList>
    </citation>
    <scope>NUCLEOTIDE SEQUENCE</scope>
    <source>
        <strain evidence="1">MM415B05402</strain>
    </source>
</reference>
<proteinExistence type="predicted"/>
<organism evidence="1">
    <name type="scientific">viral metagenome</name>
    <dbReference type="NCBI Taxonomy" id="1070528"/>
    <lineage>
        <taxon>unclassified sequences</taxon>
        <taxon>metagenomes</taxon>
        <taxon>organismal metagenomes</taxon>
    </lineage>
</organism>
<accession>A0A6M3LR20</accession>